<sequence>MTDPVLRSIAFAASEGTNGAETILNTLISPPVTVRDGDRWTAFDLGGLTLAFAAPDDLPAGAKASLNIKVDDVKAAYRQLLNAGASSAAAPATTLHEERASVWLSKEIALSVYRSLPRP</sequence>
<dbReference type="InterPro" id="IPR029068">
    <property type="entry name" value="Glyas_Bleomycin-R_OHBP_Dase"/>
</dbReference>
<evidence type="ECO:0000313" key="2">
    <source>
        <dbReference type="Proteomes" id="UP001252243"/>
    </source>
</evidence>
<reference evidence="1 2" key="1">
    <citation type="submission" date="2023-07" db="EMBL/GenBank/DDBJ databases">
        <title>Sorghum-associated microbial communities from plants grown in Nebraska, USA.</title>
        <authorList>
            <person name="Schachtman D."/>
        </authorList>
    </citation>
    <scope>NUCLEOTIDE SEQUENCE [LARGE SCALE GENOMIC DNA]</scope>
    <source>
        <strain evidence="1 2">BE167</strain>
    </source>
</reference>
<evidence type="ECO:0000313" key="1">
    <source>
        <dbReference type="EMBL" id="MDR7084824.1"/>
    </source>
</evidence>
<name>A0ABU1UI01_9MICC</name>
<gene>
    <name evidence="1" type="ORF">J2X01_004141</name>
</gene>
<dbReference type="EMBL" id="JAVDVQ010000033">
    <property type="protein sequence ID" value="MDR7084824.1"/>
    <property type="molecule type" value="Genomic_DNA"/>
</dbReference>
<comment type="caution">
    <text evidence="1">The sequence shown here is derived from an EMBL/GenBank/DDBJ whole genome shotgun (WGS) entry which is preliminary data.</text>
</comment>
<proteinExistence type="predicted"/>
<organism evidence="1 2">
    <name type="scientific">Arthrobacter ginsengisoli</name>
    <dbReference type="NCBI Taxonomy" id="1356565"/>
    <lineage>
        <taxon>Bacteria</taxon>
        <taxon>Bacillati</taxon>
        <taxon>Actinomycetota</taxon>
        <taxon>Actinomycetes</taxon>
        <taxon>Micrococcales</taxon>
        <taxon>Micrococcaceae</taxon>
        <taxon>Arthrobacter</taxon>
    </lineage>
</organism>
<dbReference type="SUPFAM" id="SSF54593">
    <property type="entry name" value="Glyoxalase/Bleomycin resistance protein/Dihydroxybiphenyl dioxygenase"/>
    <property type="match status" value="1"/>
</dbReference>
<accession>A0ABU1UI01</accession>
<protein>
    <submittedName>
        <fullName evidence="1">Uncharacterized protein</fullName>
    </submittedName>
</protein>
<dbReference type="Gene3D" id="3.10.180.10">
    <property type="entry name" value="2,3-Dihydroxybiphenyl 1,2-Dioxygenase, domain 1"/>
    <property type="match status" value="1"/>
</dbReference>
<keyword evidence="2" id="KW-1185">Reference proteome</keyword>
<dbReference type="Proteomes" id="UP001252243">
    <property type="component" value="Unassembled WGS sequence"/>
</dbReference>
<dbReference type="RefSeq" id="WP_310061833.1">
    <property type="nucleotide sequence ID" value="NZ_JAVDVQ010000033.1"/>
</dbReference>